<evidence type="ECO:0000256" key="6">
    <source>
        <dbReference type="ARBA" id="ARBA00022729"/>
    </source>
</evidence>
<feature type="compositionally biased region" description="Low complexity" evidence="13">
    <location>
        <begin position="317"/>
        <end position="348"/>
    </location>
</feature>
<keyword evidence="8 12" id="KW-0472">Membrane</keyword>
<dbReference type="HAMAP" id="MF_01145">
    <property type="entry name" value="Foldase_PrsA"/>
    <property type="match status" value="1"/>
</dbReference>
<protein>
    <recommendedName>
        <fullName evidence="12">Foldase protein PrsA</fullName>
        <ecNumber evidence="12">5.2.1.8</ecNumber>
    </recommendedName>
</protein>
<dbReference type="Gene3D" id="3.10.50.40">
    <property type="match status" value="1"/>
</dbReference>
<dbReference type="GO" id="GO:0005886">
    <property type="term" value="C:plasma membrane"/>
    <property type="evidence" value="ECO:0007669"/>
    <property type="project" value="UniProtKB-SubCell"/>
</dbReference>
<evidence type="ECO:0000256" key="9">
    <source>
        <dbReference type="ARBA" id="ARBA00023139"/>
    </source>
</evidence>
<gene>
    <name evidence="12" type="primary">prsA</name>
    <name evidence="16" type="ordered locus">SSGZ1_1096</name>
</gene>
<evidence type="ECO:0000256" key="12">
    <source>
        <dbReference type="HAMAP-Rule" id="MF_01145"/>
    </source>
</evidence>
<dbReference type="GO" id="GO:0003755">
    <property type="term" value="F:peptidyl-prolyl cis-trans isomerase activity"/>
    <property type="evidence" value="ECO:0007669"/>
    <property type="project" value="UniProtKB-UniRule"/>
</dbReference>
<dbReference type="EC" id="5.2.1.8" evidence="12"/>
<dbReference type="SMR" id="D5AI88"/>
<keyword evidence="9" id="KW-0564">Palmitate</keyword>
<dbReference type="PROSITE" id="PS50198">
    <property type="entry name" value="PPIC_PPIASE_2"/>
    <property type="match status" value="1"/>
</dbReference>
<comment type="similarity">
    <text evidence="4 12">Belongs to the PrsA family.</text>
</comment>
<evidence type="ECO:0000256" key="11">
    <source>
        <dbReference type="ARBA" id="ARBA00023288"/>
    </source>
</evidence>
<dbReference type="HOGENOM" id="CLU_034646_6_0_9"/>
<evidence type="ECO:0000256" key="7">
    <source>
        <dbReference type="ARBA" id="ARBA00023110"/>
    </source>
</evidence>
<dbReference type="SUPFAM" id="SSF109998">
    <property type="entry name" value="Triger factor/SurA peptide-binding domain-like"/>
    <property type="match status" value="1"/>
</dbReference>
<dbReference type="InterPro" id="IPR050245">
    <property type="entry name" value="PrsA_foldase"/>
</dbReference>
<dbReference type="GO" id="GO:0006457">
    <property type="term" value="P:protein folding"/>
    <property type="evidence" value="ECO:0007669"/>
    <property type="project" value="UniProtKB-UniRule"/>
</dbReference>
<evidence type="ECO:0000256" key="1">
    <source>
        <dbReference type="ARBA" id="ARBA00000971"/>
    </source>
</evidence>
<evidence type="ECO:0000256" key="14">
    <source>
        <dbReference type="SAM" id="SignalP"/>
    </source>
</evidence>
<evidence type="ECO:0000256" key="5">
    <source>
        <dbReference type="ARBA" id="ARBA00022475"/>
    </source>
</evidence>
<dbReference type="PANTHER" id="PTHR47245">
    <property type="entry name" value="PEPTIDYLPROLYL ISOMERASE"/>
    <property type="match status" value="1"/>
</dbReference>
<dbReference type="KEGG" id="ssw:SSGZ1_1096"/>
<evidence type="ECO:0000256" key="10">
    <source>
        <dbReference type="ARBA" id="ARBA00023235"/>
    </source>
</evidence>
<sequence>MCYNKGVNEKRRESLMKQTKKILAGAVTLFAAVTLAACSNAADKDIITMKGNTITVSEFYEKVKTNSQAQQVLLSMVISNVFENQYGDKVSAEEVNKEYDKKAEQLGASFNAALSSAGLTEESYKEQIRTNKLVEYAVKQAAEKELTDENYKAAYDAYTPEVTARVIKLADEAKAKEVLAAAQAEGADFAQLAKDNSTDTTTKDNGGEVKFDSTSTTVPAEVQKAVFALDAGQVGASVISSVDMKTYTTSYYVVKLDAKSEKSAKWEDYKDKLKEIILAQKQRDSSFVATVLKEALQKANVKVKDSAFQNLLSQYVTTEESSSSSTKSSSSSTESSSSTTESSSSSGQ</sequence>
<feature type="signal peptide" evidence="14">
    <location>
        <begin position="1"/>
        <end position="36"/>
    </location>
</feature>
<keyword evidence="7 12" id="KW-0697">Rotamase</keyword>
<dbReference type="Proteomes" id="UP000002359">
    <property type="component" value="Chromosome"/>
</dbReference>
<evidence type="ECO:0000313" key="17">
    <source>
        <dbReference type="Proteomes" id="UP000002359"/>
    </source>
</evidence>
<comment type="catalytic activity">
    <reaction evidence="1 12">
        <text>[protein]-peptidylproline (omega=180) = [protein]-peptidylproline (omega=0)</text>
        <dbReference type="Rhea" id="RHEA:16237"/>
        <dbReference type="Rhea" id="RHEA-COMP:10747"/>
        <dbReference type="Rhea" id="RHEA-COMP:10748"/>
        <dbReference type="ChEBI" id="CHEBI:83833"/>
        <dbReference type="ChEBI" id="CHEBI:83834"/>
        <dbReference type="EC" id="5.2.1.8"/>
    </reaction>
</comment>
<evidence type="ECO:0000259" key="15">
    <source>
        <dbReference type="PROSITE" id="PS50198"/>
    </source>
</evidence>
<dbReference type="InterPro" id="IPR027304">
    <property type="entry name" value="Trigger_fact/SurA_dom_sf"/>
</dbReference>
<evidence type="ECO:0000256" key="3">
    <source>
        <dbReference type="ARBA" id="ARBA00004193"/>
    </source>
</evidence>
<evidence type="ECO:0000256" key="4">
    <source>
        <dbReference type="ARBA" id="ARBA00006071"/>
    </source>
</evidence>
<organism evidence="16 17">
    <name type="scientific">Streptococcus suis (strain GZ1)</name>
    <dbReference type="NCBI Taxonomy" id="423211"/>
    <lineage>
        <taxon>Bacteria</taxon>
        <taxon>Bacillati</taxon>
        <taxon>Bacillota</taxon>
        <taxon>Bacilli</taxon>
        <taxon>Lactobacillales</taxon>
        <taxon>Streptococcaceae</taxon>
        <taxon>Streptococcus</taxon>
    </lineage>
</organism>
<evidence type="ECO:0000256" key="2">
    <source>
        <dbReference type="ARBA" id="ARBA00003828"/>
    </source>
</evidence>
<dbReference type="InterPro" id="IPR046357">
    <property type="entry name" value="PPIase_dom_sf"/>
</dbReference>
<dbReference type="EMBL" id="CP000837">
    <property type="protein sequence ID" value="ADE31553.1"/>
    <property type="molecule type" value="Genomic_DNA"/>
</dbReference>
<dbReference type="InterPro" id="IPR023059">
    <property type="entry name" value="Foldase_PrsA"/>
</dbReference>
<comment type="subcellular location">
    <subcellularLocation>
        <location evidence="3">Cell membrane</location>
        <topology evidence="3">Lipid-anchor</topology>
    </subcellularLocation>
</comment>
<dbReference type="InterPro" id="IPR000297">
    <property type="entry name" value="PPIase_PpiC"/>
</dbReference>
<keyword evidence="6 12" id="KW-0732">Signal</keyword>
<feature type="domain" description="PpiC" evidence="15">
    <location>
        <begin position="159"/>
        <end position="258"/>
    </location>
</feature>
<keyword evidence="5 12" id="KW-1003">Cell membrane</keyword>
<feature type="region of interest" description="Disordered" evidence="13">
    <location>
        <begin position="315"/>
        <end position="348"/>
    </location>
</feature>
<accession>D5AI88</accession>
<dbReference type="PATRIC" id="fig|423211.3.peg.1078"/>
<evidence type="ECO:0000256" key="13">
    <source>
        <dbReference type="SAM" id="MobiDB-lite"/>
    </source>
</evidence>
<keyword evidence="11" id="KW-0449">Lipoprotein</keyword>
<name>D5AI88_STRGZ</name>
<dbReference type="Pfam" id="PF00639">
    <property type="entry name" value="Rotamase"/>
    <property type="match status" value="1"/>
</dbReference>
<keyword evidence="10 12" id="KW-0413">Isomerase</keyword>
<comment type="function">
    <text evidence="2 12">Plays a major role in protein secretion by helping the post-translocational extracellular folding of several secreted proteins.</text>
</comment>
<reference evidence="16 17" key="1">
    <citation type="journal article" date="2009" name="J. Infect. Dis.">
        <title>Clinical, experimental, and genomic differences between intermediately pathogenic, highly pathogenic, and epidemic Streptococcus suis.</title>
        <authorList>
            <person name="Ye C."/>
            <person name="Zheng H."/>
            <person name="Zhang J."/>
            <person name="Jing H."/>
            <person name="Wang L."/>
            <person name="Xiong Y."/>
            <person name="Wang W."/>
            <person name="Zhou Z."/>
            <person name="Sun Q."/>
            <person name="Luo X."/>
            <person name="Du H."/>
            <person name="Gottschalk M."/>
            <person name="Xu J."/>
        </authorList>
    </citation>
    <scope>NUCLEOTIDE SEQUENCE [LARGE SCALE GENOMIC DNA]</scope>
    <source>
        <strain evidence="16 17">GZ1</strain>
    </source>
</reference>
<evidence type="ECO:0000256" key="8">
    <source>
        <dbReference type="ARBA" id="ARBA00023136"/>
    </source>
</evidence>
<dbReference type="PANTHER" id="PTHR47245:SF1">
    <property type="entry name" value="FOLDASE PROTEIN PRSA"/>
    <property type="match status" value="1"/>
</dbReference>
<dbReference type="AlphaFoldDB" id="D5AI88"/>
<evidence type="ECO:0000313" key="16">
    <source>
        <dbReference type="EMBL" id="ADE31553.1"/>
    </source>
</evidence>
<feature type="chain" id="PRO_5038747324" description="Foldase protein PrsA" evidence="14">
    <location>
        <begin position="37"/>
        <end position="348"/>
    </location>
</feature>
<proteinExistence type="inferred from homology"/>
<dbReference type="NCBIfam" id="NF002361">
    <property type="entry name" value="PRK01326.1"/>
    <property type="match status" value="1"/>
</dbReference>